<proteinExistence type="predicted"/>
<evidence type="ECO:0000259" key="1">
    <source>
        <dbReference type="Pfam" id="PF21259"/>
    </source>
</evidence>
<evidence type="ECO:0000313" key="3">
    <source>
        <dbReference type="Proteomes" id="UP000015927"/>
    </source>
</evidence>
<dbReference type="RefSeq" id="WP_003567213.1">
    <property type="nucleotide sequence ID" value="NC_022112.1"/>
</dbReference>
<accession>A0A826HY29</accession>
<organism evidence="2 3">
    <name type="scientific">Lacticaseibacillus paracasei subsp. paracasei 8700:2</name>
    <dbReference type="NCBI Taxonomy" id="537973"/>
    <lineage>
        <taxon>Bacteria</taxon>
        <taxon>Bacillati</taxon>
        <taxon>Bacillota</taxon>
        <taxon>Bacilli</taxon>
        <taxon>Lactobacillales</taxon>
        <taxon>Lactobacillaceae</taxon>
        <taxon>Lacticaseibacillus</taxon>
    </lineage>
</organism>
<reference evidence="2 3" key="1">
    <citation type="submission" date="2010-12" db="EMBL/GenBank/DDBJ databases">
        <title>The Genome Sequence of Lactobacillus paracasei subsp. paracasei strain 8700:2.</title>
        <authorList>
            <consortium name="The Broad Institute Genome Sequencing Platform"/>
            <person name="Ward D."/>
            <person name="Earl A."/>
            <person name="Feldgarden M."/>
            <person name="Young S.K."/>
            <person name="Gargeya S."/>
            <person name="Zeng Q."/>
            <person name="Alvarado L."/>
            <person name="Berlin A."/>
            <person name="Bochicchio J."/>
            <person name="Chapman S.B."/>
            <person name="Chen Z."/>
            <person name="Freedman E."/>
            <person name="Gellesch M."/>
            <person name="Goldberg J."/>
            <person name="Griggs A."/>
            <person name="Gujja S."/>
            <person name="Heilman E."/>
            <person name="Heiman D."/>
            <person name="Howarth C."/>
            <person name="Mehta T."/>
            <person name="Neiman D."/>
            <person name="Pearson M."/>
            <person name="Roberts A."/>
            <person name="Saif S."/>
            <person name="Shea T."/>
            <person name="Shenoy N."/>
            <person name="Sisk P."/>
            <person name="Stolte C."/>
            <person name="Sykes S."/>
            <person name="White J."/>
            <person name="Yandava C."/>
            <person name="Saulnier D."/>
            <person name="Haas B."/>
            <person name="Nusbaum C."/>
            <person name="Birren B."/>
        </authorList>
    </citation>
    <scope>NUCLEOTIDE SEQUENCE [LARGE SCALE GENOMIC DNA]</scope>
    <source>
        <strain evidence="2 3">8700:2</strain>
    </source>
</reference>
<dbReference type="KEGG" id="lpi:LBPG_02229"/>
<evidence type="ECO:0000313" key="2">
    <source>
        <dbReference type="EMBL" id="EEQ66780.1"/>
    </source>
</evidence>
<dbReference type="PANTHER" id="PTHR37038">
    <property type="entry name" value="TRANSCRIPTIONAL REGULATOR-RELATED"/>
    <property type="match status" value="1"/>
</dbReference>
<protein>
    <submittedName>
        <fullName evidence="2">Transcriptional regulator</fullName>
    </submittedName>
</protein>
<dbReference type="GeneID" id="57090917"/>
<name>A0A826HY29_LACPA</name>
<dbReference type="Pfam" id="PF21259">
    <property type="entry name" value="Rgg_C"/>
    <property type="match status" value="1"/>
</dbReference>
<dbReference type="Gene3D" id="1.25.40.400">
    <property type="match status" value="1"/>
</dbReference>
<sequence>MFANYTNCGALFRQIRRRRQLTIHNVQGNLHKTAISYFENKNANIRLLNLMEILKPTFMEPQEFFELIDDSNGQLRVLLTKVSTSYKNLDLPSLRELLDVYDSNMGKETPQYMLKLVIVSCIANLEKKNPIFSDEEEEHIQQFLLAEGPWFHFEYLIYANLCHSLSHPINDRILRHMLKKYREFHLSSYDEAFFGTFYNISARYLQDRDYERSSTMLDMISEFPAKHTALYVRHHVTFVRLVVSIHEHKNQSAKTDLAVLLRATKLIDPSLYKMNIEWLKLLDLDPESLLATNV</sequence>
<dbReference type="AlphaFoldDB" id="A0A826HY29"/>
<dbReference type="Proteomes" id="UP000015927">
    <property type="component" value="Chromosome"/>
</dbReference>
<dbReference type="NCBIfam" id="TIGR01716">
    <property type="entry name" value="RGG_Cterm"/>
    <property type="match status" value="1"/>
</dbReference>
<gene>
    <name evidence="2" type="ORF">LBPG_02229</name>
</gene>
<feature type="domain" description="HTH-type transcriptional regulator Rgg C-terminal" evidence="1">
    <location>
        <begin position="107"/>
        <end position="268"/>
    </location>
</feature>
<dbReference type="InterPro" id="IPR010057">
    <property type="entry name" value="Transcription_activator_Rgg_C"/>
</dbReference>
<dbReference type="EMBL" id="CP002391">
    <property type="protein sequence ID" value="EEQ66780.1"/>
    <property type="molecule type" value="Genomic_DNA"/>
</dbReference>
<dbReference type="InterPro" id="IPR053163">
    <property type="entry name" value="HTH-type_regulator_Rgg"/>
</dbReference>